<dbReference type="EC" id="1.15.1.1" evidence="2 6"/>
<dbReference type="InterPro" id="IPR001189">
    <property type="entry name" value="Mn/Fe_SOD"/>
</dbReference>
<reference evidence="9 10" key="1">
    <citation type="submission" date="2018-12" db="EMBL/GenBank/DDBJ databases">
        <title>The genome of Variovorax gossypii DSM 100435.</title>
        <authorList>
            <person name="Gao J."/>
            <person name="Sun J."/>
        </authorList>
    </citation>
    <scope>NUCLEOTIDE SEQUENCE [LARGE SCALE GENOMIC DNA]</scope>
    <source>
        <strain evidence="9 10">DSM 100435</strain>
    </source>
</reference>
<dbReference type="GO" id="GO:0030145">
    <property type="term" value="F:manganese ion binding"/>
    <property type="evidence" value="ECO:0007669"/>
    <property type="project" value="UniProtKB-ARBA"/>
</dbReference>
<dbReference type="Gene3D" id="1.10.287.990">
    <property type="entry name" value="Fe,Mn superoxide dismutase (SOD) domain"/>
    <property type="match status" value="1"/>
</dbReference>
<dbReference type="SUPFAM" id="SSF54719">
    <property type="entry name" value="Fe,Mn superoxide dismutase (SOD), C-terminal domain"/>
    <property type="match status" value="1"/>
</dbReference>
<dbReference type="SUPFAM" id="SSF46609">
    <property type="entry name" value="Fe,Mn superoxide dismutase (SOD), N-terminal domain"/>
    <property type="match status" value="1"/>
</dbReference>
<feature type="domain" description="Manganese/iron superoxide dismutase N-terminal" evidence="7">
    <location>
        <begin position="3"/>
        <end position="89"/>
    </location>
</feature>
<name>A0A3S0JBI3_9BURK</name>
<organism evidence="9 10">
    <name type="scientific">Variovorax gossypii</name>
    <dbReference type="NCBI Taxonomy" id="1679495"/>
    <lineage>
        <taxon>Bacteria</taxon>
        <taxon>Pseudomonadati</taxon>
        <taxon>Pseudomonadota</taxon>
        <taxon>Betaproteobacteria</taxon>
        <taxon>Burkholderiales</taxon>
        <taxon>Comamonadaceae</taxon>
        <taxon>Variovorax</taxon>
    </lineage>
</organism>
<evidence type="ECO:0000259" key="8">
    <source>
        <dbReference type="Pfam" id="PF02777"/>
    </source>
</evidence>
<comment type="catalytic activity">
    <reaction evidence="6">
        <text>2 superoxide + 2 H(+) = H2O2 + O2</text>
        <dbReference type="Rhea" id="RHEA:20696"/>
        <dbReference type="ChEBI" id="CHEBI:15378"/>
        <dbReference type="ChEBI" id="CHEBI:15379"/>
        <dbReference type="ChEBI" id="CHEBI:16240"/>
        <dbReference type="ChEBI" id="CHEBI:18421"/>
        <dbReference type="EC" id="1.15.1.1"/>
    </reaction>
</comment>
<comment type="similarity">
    <text evidence="1 6">Belongs to the iron/manganese superoxide dismutase family.</text>
</comment>
<dbReference type="PROSITE" id="PS00088">
    <property type="entry name" value="SOD_MN"/>
    <property type="match status" value="1"/>
</dbReference>
<evidence type="ECO:0000259" key="7">
    <source>
        <dbReference type="Pfam" id="PF00081"/>
    </source>
</evidence>
<dbReference type="Pfam" id="PF02777">
    <property type="entry name" value="Sod_Fe_C"/>
    <property type="match status" value="1"/>
</dbReference>
<dbReference type="InterPro" id="IPR019832">
    <property type="entry name" value="Mn/Fe_SOD_C"/>
</dbReference>
<dbReference type="PANTHER" id="PTHR43595">
    <property type="entry name" value="37S RIBOSOMAL PROTEIN S26, MITOCHONDRIAL"/>
    <property type="match status" value="1"/>
</dbReference>
<evidence type="ECO:0000256" key="3">
    <source>
        <dbReference type="ARBA" id="ARBA00022723"/>
    </source>
</evidence>
<keyword evidence="10" id="KW-1185">Reference proteome</keyword>
<sequence length="211" mass="22521">MPYTLPALPYAFDALEPHIDAQTMEIHHGKHHQTYVNNLNAALNGTPHEETPLEELIAGVEQLPEALRAPVRNNGGGHANHTLFWTVMAPVGQGGGGAPAGALANAIDADLGGFDAFKEAFTKAALTRFGSGWAWLSVGPGGKLAVESSGNQDSPLMRGIGSGNTPILGLDVWEHAYYLKYQNRRPEYIAAFYNVVNWAEVARRHAAATGG</sequence>
<keyword evidence="4 6" id="KW-0560">Oxidoreductase</keyword>
<feature type="binding site" evidence="5">
    <location>
        <position position="27"/>
    </location>
    <ligand>
        <name>Mn(2+)</name>
        <dbReference type="ChEBI" id="CHEBI:29035"/>
    </ligand>
</feature>
<dbReference type="InterPro" id="IPR036314">
    <property type="entry name" value="SOD_C_sf"/>
</dbReference>
<evidence type="ECO:0000256" key="5">
    <source>
        <dbReference type="PIRSR" id="PIRSR000349-1"/>
    </source>
</evidence>
<dbReference type="GO" id="GO:0005737">
    <property type="term" value="C:cytoplasm"/>
    <property type="evidence" value="ECO:0007669"/>
    <property type="project" value="TreeGrafter"/>
</dbReference>
<evidence type="ECO:0000313" key="10">
    <source>
        <dbReference type="Proteomes" id="UP000267418"/>
    </source>
</evidence>
<dbReference type="Proteomes" id="UP000267418">
    <property type="component" value="Unassembled WGS sequence"/>
</dbReference>
<keyword evidence="3 5" id="KW-0479">Metal-binding</keyword>
<feature type="binding site" evidence="5">
    <location>
        <position position="175"/>
    </location>
    <ligand>
        <name>Mn(2+)</name>
        <dbReference type="ChEBI" id="CHEBI:29035"/>
    </ligand>
</feature>
<comment type="caution">
    <text evidence="9">The sequence shown here is derived from an EMBL/GenBank/DDBJ whole genome shotgun (WGS) entry which is preliminary data.</text>
</comment>
<dbReference type="InterPro" id="IPR019831">
    <property type="entry name" value="Mn/Fe_SOD_N"/>
</dbReference>
<dbReference type="EMBL" id="RXOE01000001">
    <property type="protein sequence ID" value="RTQ37040.1"/>
    <property type="molecule type" value="Genomic_DNA"/>
</dbReference>
<dbReference type="PIRSF" id="PIRSF000349">
    <property type="entry name" value="SODismutase"/>
    <property type="match status" value="1"/>
</dbReference>
<dbReference type="PANTHER" id="PTHR43595:SF2">
    <property type="entry name" value="SMALL RIBOSOMAL SUBUNIT PROTEIN MS42"/>
    <property type="match status" value="1"/>
</dbReference>
<feature type="binding site" evidence="5">
    <location>
        <position position="171"/>
    </location>
    <ligand>
        <name>Mn(2+)</name>
        <dbReference type="ChEBI" id="CHEBI:29035"/>
    </ligand>
</feature>
<protein>
    <recommendedName>
        <fullName evidence="2 6">Superoxide dismutase</fullName>
        <ecNumber evidence="2 6">1.15.1.1</ecNumber>
    </recommendedName>
</protein>
<dbReference type="FunFam" id="1.10.287.990:FF:000001">
    <property type="entry name" value="Superoxide dismutase"/>
    <property type="match status" value="1"/>
</dbReference>
<dbReference type="RefSeq" id="WP_093195526.1">
    <property type="nucleotide sequence ID" value="NZ_RXOE01000001.1"/>
</dbReference>
<evidence type="ECO:0000256" key="6">
    <source>
        <dbReference type="RuleBase" id="RU000414"/>
    </source>
</evidence>
<feature type="domain" description="Manganese/iron superoxide dismutase C-terminal" evidence="8">
    <location>
        <begin position="99"/>
        <end position="204"/>
    </location>
</feature>
<dbReference type="InterPro" id="IPR019833">
    <property type="entry name" value="Mn/Fe_SOD_BS"/>
</dbReference>
<dbReference type="GO" id="GO:0004784">
    <property type="term" value="F:superoxide dismutase activity"/>
    <property type="evidence" value="ECO:0007669"/>
    <property type="project" value="UniProtKB-EC"/>
</dbReference>
<gene>
    <name evidence="9" type="ORF">EJP69_04720</name>
</gene>
<evidence type="ECO:0000313" key="9">
    <source>
        <dbReference type="EMBL" id="RTQ37040.1"/>
    </source>
</evidence>
<dbReference type="Pfam" id="PF00081">
    <property type="entry name" value="Sod_Fe_N"/>
    <property type="match status" value="1"/>
</dbReference>
<feature type="binding site" evidence="5">
    <location>
        <position position="81"/>
    </location>
    <ligand>
        <name>Mn(2+)</name>
        <dbReference type="ChEBI" id="CHEBI:29035"/>
    </ligand>
</feature>
<dbReference type="Gene3D" id="3.55.40.20">
    <property type="entry name" value="Iron/manganese superoxide dismutase, C-terminal domain"/>
    <property type="match status" value="1"/>
</dbReference>
<evidence type="ECO:0000256" key="4">
    <source>
        <dbReference type="ARBA" id="ARBA00023002"/>
    </source>
</evidence>
<evidence type="ECO:0000256" key="1">
    <source>
        <dbReference type="ARBA" id="ARBA00008714"/>
    </source>
</evidence>
<dbReference type="OrthoDB" id="9803125at2"/>
<dbReference type="InterPro" id="IPR036324">
    <property type="entry name" value="Mn/Fe_SOD_N_sf"/>
</dbReference>
<dbReference type="AlphaFoldDB" id="A0A3S0JBI3"/>
<evidence type="ECO:0000256" key="2">
    <source>
        <dbReference type="ARBA" id="ARBA00012682"/>
    </source>
</evidence>
<accession>A0A3S0JBI3</accession>
<dbReference type="PRINTS" id="PR01703">
    <property type="entry name" value="MNSODISMTASE"/>
</dbReference>
<proteinExistence type="inferred from homology"/>
<dbReference type="FunFam" id="3.55.40.20:FF:000001">
    <property type="entry name" value="Superoxide dismutase"/>
    <property type="match status" value="1"/>
</dbReference>
<comment type="function">
    <text evidence="6">Destroys radicals which are normally produced within the cells and which are toxic to biological systems.</text>
</comment>